<reference evidence="2 4" key="4">
    <citation type="submission" date="2024-12" db="EMBL/GenBank/DDBJ databases">
        <title>Draft genome sequence of Chryseobacterium kwangjuense AG447.</title>
        <authorList>
            <person name="Cheptsov V.S."/>
            <person name="Belov A."/>
            <person name="Zavarzina A.G."/>
        </authorList>
    </citation>
    <scope>NUCLEOTIDE SEQUENCE [LARGE SCALE GENOMIC DNA]</scope>
    <source>
        <strain evidence="2 4">AG447</strain>
    </source>
</reference>
<dbReference type="EMBL" id="JBJXVJ010000001">
    <property type="protein sequence ID" value="MFN1216589.1"/>
    <property type="molecule type" value="Genomic_DNA"/>
</dbReference>
<protein>
    <recommendedName>
        <fullName evidence="5">WG repeat-containing protein</fullName>
    </recommendedName>
</protein>
<reference evidence="1 3" key="3">
    <citation type="journal article" date="2016" name="Genome Announc.">
        <title>Draft Genome Sequence of a Biocontrol Rhizobacterium, Chryseobacterium kwangjuense Strain KJ1R5, Isolated from Pepper (Capsicum annuum).</title>
        <authorList>
            <person name="Jeong J.J."/>
            <person name="Park H."/>
            <person name="Park B.H."/>
            <person name="Mannaa M."/>
            <person name="Sang M.K."/>
            <person name="Choi I.G."/>
            <person name="Kim K.D."/>
        </authorList>
    </citation>
    <scope>NUCLEOTIDE SEQUENCE [LARGE SCALE GENOMIC DNA]</scope>
    <source>
        <strain evidence="1 3">KJ1R5</strain>
    </source>
</reference>
<dbReference type="RefSeq" id="WP_062649645.1">
    <property type="nucleotide sequence ID" value="NZ_JBJXVJ010000001.1"/>
</dbReference>
<reference evidence="1" key="2">
    <citation type="submission" date="2015-12" db="EMBL/GenBank/DDBJ databases">
        <authorList>
            <person name="Shamseldin A."/>
            <person name="Moawad H."/>
            <person name="Abd El-Rahim W.M."/>
            <person name="Sadowsky M.J."/>
        </authorList>
    </citation>
    <scope>NUCLEOTIDE SEQUENCE</scope>
    <source>
        <strain evidence="1">KJ1R5</strain>
    </source>
</reference>
<proteinExistence type="predicted"/>
<dbReference type="Proteomes" id="UP000070513">
    <property type="component" value="Unassembled WGS sequence"/>
</dbReference>
<dbReference type="AlphaFoldDB" id="A0A135WL43"/>
<sequence length="479" mass="57404">MDDDQLDPEFKKAHNFIRTYLGKDRLHSDEEIQEQENPAGRFEYKFIPDMDFREYLESVSLEKHKNSNFQAAYPVTVTDNRYILQFKNRKHPFALLGEYVHLLHQVTFNINIVSQPFNHYFDKNYFHLSGVFDLKNESILILPYFYEIRYYKDFNVFCCSMFPDNEEDSQNHIKKLFYFDTKGRFIKEEKGYIPNRIPKIAYNEKEHIFTEINLEFVEEIHSHTMYTIEKEGGFGLVNHRNEFLIDGFYQKIFVSDILDAAITHNDNEIALHLFADKTKVKIAEGQLVDKKKSWIRFFDVHKKWGILNDYGIETGPFYNYLDWTYDTWRLKAFKGDFSWTYSDEFNENISPKITCEDEDMFTSAGKKLEKGKFGMINLQSEIIIPFEYEWIEELNPHSYLANKNGEVYQFDLYYEYSQWKRPEEYLDEYAVTGGEWYLLDLQGNIIRSVDLKEIQELYESVYEDPETFKENRGVSAYKF</sequence>
<evidence type="ECO:0000313" key="2">
    <source>
        <dbReference type="EMBL" id="MFN1216589.1"/>
    </source>
</evidence>
<organism evidence="1 3">
    <name type="scientific">Chryseobacterium kwangjuense</name>
    <dbReference type="NCBI Taxonomy" id="267125"/>
    <lineage>
        <taxon>Bacteria</taxon>
        <taxon>Pseudomonadati</taxon>
        <taxon>Bacteroidota</taxon>
        <taxon>Flavobacteriia</taxon>
        <taxon>Flavobacteriales</taxon>
        <taxon>Weeksellaceae</taxon>
        <taxon>Chryseobacterium group</taxon>
        <taxon>Chryseobacterium</taxon>
    </lineage>
</organism>
<reference evidence="3" key="1">
    <citation type="submission" date="2015-12" db="EMBL/GenBank/DDBJ databases">
        <title>Genome sequence of a biocontrol rhizobacterium Chryseobacterium kwangjuense strain KJ1R5 isolated from pepper (Capsicum annuum L.).</title>
        <authorList>
            <person name="Jeong J.-J."/>
            <person name="Park H."/>
            <person name="Mannaa M."/>
            <person name="Sang M.K."/>
            <person name="Choi I.-G."/>
            <person name="Kim K.D."/>
        </authorList>
    </citation>
    <scope>NUCLEOTIDE SEQUENCE [LARGE SCALE GENOMIC DNA]</scope>
    <source>
        <strain evidence="3">KJ1R5</strain>
    </source>
</reference>
<evidence type="ECO:0008006" key="5">
    <source>
        <dbReference type="Google" id="ProtNLM"/>
    </source>
</evidence>
<dbReference type="OrthoDB" id="1213636at2"/>
<gene>
    <name evidence="2" type="ORF">ACKW6Q_06330</name>
    <name evidence="1" type="ORF">AU378_07740</name>
</gene>
<evidence type="ECO:0000313" key="3">
    <source>
        <dbReference type="Proteomes" id="UP000070513"/>
    </source>
</evidence>
<keyword evidence="4" id="KW-1185">Reference proteome</keyword>
<dbReference type="EMBL" id="LPUR01000001">
    <property type="protein sequence ID" value="KXH85627.1"/>
    <property type="molecule type" value="Genomic_DNA"/>
</dbReference>
<dbReference type="Proteomes" id="UP001634154">
    <property type="component" value="Unassembled WGS sequence"/>
</dbReference>
<name>A0A135WL43_9FLAO</name>
<comment type="caution">
    <text evidence="1">The sequence shown here is derived from an EMBL/GenBank/DDBJ whole genome shotgun (WGS) entry which is preliminary data.</text>
</comment>
<evidence type="ECO:0000313" key="1">
    <source>
        <dbReference type="EMBL" id="KXH85627.1"/>
    </source>
</evidence>
<evidence type="ECO:0000313" key="4">
    <source>
        <dbReference type="Proteomes" id="UP001634154"/>
    </source>
</evidence>
<accession>A0A135WL43</accession>